<dbReference type="InterPro" id="IPR031807">
    <property type="entry name" value="HicB-like"/>
</dbReference>
<organism evidence="3 4">
    <name type="scientific">Paracoccus angustae</name>
    <dbReference type="NCBI Taxonomy" id="1671480"/>
    <lineage>
        <taxon>Bacteria</taxon>
        <taxon>Pseudomonadati</taxon>
        <taxon>Pseudomonadota</taxon>
        <taxon>Alphaproteobacteria</taxon>
        <taxon>Rhodobacterales</taxon>
        <taxon>Paracoccaceae</taxon>
        <taxon>Paracoccus</taxon>
    </lineage>
</organism>
<accession>A0ABV7U799</accession>
<dbReference type="RefSeq" id="WP_377762687.1">
    <property type="nucleotide sequence ID" value="NZ_JBHRXY010000014.1"/>
</dbReference>
<feature type="region of interest" description="Disordered" evidence="1">
    <location>
        <begin position="104"/>
        <end position="124"/>
    </location>
</feature>
<name>A0ABV7U799_9RHOB</name>
<protein>
    <submittedName>
        <fullName evidence="3">Type II toxin-antitoxin system HicB family antitoxin</fullName>
    </submittedName>
</protein>
<dbReference type="Proteomes" id="UP001595539">
    <property type="component" value="Unassembled WGS sequence"/>
</dbReference>
<dbReference type="InterPro" id="IPR035069">
    <property type="entry name" value="TTHA1013/TTHA0281-like"/>
</dbReference>
<evidence type="ECO:0000259" key="2">
    <source>
        <dbReference type="Pfam" id="PF15919"/>
    </source>
</evidence>
<dbReference type="Pfam" id="PF15919">
    <property type="entry name" value="HicB_lk_antitox"/>
    <property type="match status" value="1"/>
</dbReference>
<dbReference type="SUPFAM" id="SSF143100">
    <property type="entry name" value="TTHA1013/TTHA0281-like"/>
    <property type="match status" value="1"/>
</dbReference>
<evidence type="ECO:0000256" key="1">
    <source>
        <dbReference type="SAM" id="MobiDB-lite"/>
    </source>
</evidence>
<feature type="domain" description="HicB-like antitoxin of toxin-antitoxin system" evidence="2">
    <location>
        <begin position="4"/>
        <end position="107"/>
    </location>
</feature>
<evidence type="ECO:0000313" key="4">
    <source>
        <dbReference type="Proteomes" id="UP001595539"/>
    </source>
</evidence>
<comment type="caution">
    <text evidence="3">The sequence shown here is derived from an EMBL/GenBank/DDBJ whole genome shotgun (WGS) entry which is preliminary data.</text>
</comment>
<dbReference type="EMBL" id="JBHRXY010000014">
    <property type="protein sequence ID" value="MFC3630734.1"/>
    <property type="molecule type" value="Genomic_DNA"/>
</dbReference>
<dbReference type="Gene3D" id="3.30.160.250">
    <property type="match status" value="1"/>
</dbReference>
<proteinExistence type="predicted"/>
<evidence type="ECO:0000313" key="3">
    <source>
        <dbReference type="EMBL" id="MFC3630734.1"/>
    </source>
</evidence>
<sequence>MRHFAAIVHQEGDSAFGLIFPDLPGRLAAADDWNALLSAATEAVDPWFEDMRDVEPSSLDTLRQCAAVREELAAGGVLLLLSYIPANRTVERINVTAKAGLRRAIDRPGGRNAGRPGPRLRRAP</sequence>
<gene>
    <name evidence="3" type="ORF">ACFOM8_14900</name>
</gene>
<reference evidence="4" key="1">
    <citation type="journal article" date="2019" name="Int. J. Syst. Evol. Microbiol.">
        <title>The Global Catalogue of Microorganisms (GCM) 10K type strain sequencing project: providing services to taxonomists for standard genome sequencing and annotation.</title>
        <authorList>
            <consortium name="The Broad Institute Genomics Platform"/>
            <consortium name="The Broad Institute Genome Sequencing Center for Infectious Disease"/>
            <person name="Wu L."/>
            <person name="Ma J."/>
        </authorList>
    </citation>
    <scope>NUCLEOTIDE SEQUENCE [LARGE SCALE GENOMIC DNA]</scope>
    <source>
        <strain evidence="4">KCTC 42473</strain>
    </source>
</reference>
<keyword evidence="4" id="KW-1185">Reference proteome</keyword>